<evidence type="ECO:0000256" key="4">
    <source>
        <dbReference type="ARBA" id="ARBA00022825"/>
    </source>
</evidence>
<name>A0A509EG58_9HYPH</name>
<proteinExistence type="inferred from homology"/>
<accession>A0A509EG58</accession>
<dbReference type="EMBL" id="CABFPH010000057">
    <property type="protein sequence ID" value="VUD73042.1"/>
    <property type="molecule type" value="Genomic_DNA"/>
</dbReference>
<evidence type="ECO:0000256" key="2">
    <source>
        <dbReference type="ARBA" id="ARBA00022670"/>
    </source>
</evidence>
<protein>
    <submittedName>
        <fullName evidence="6">Signal peptide peptidase SppA</fullName>
        <ecNumber evidence="6">3.4.21.-</ecNumber>
    </submittedName>
</protein>
<dbReference type="PANTHER" id="PTHR42987">
    <property type="entry name" value="PEPTIDASE S49"/>
    <property type="match status" value="1"/>
</dbReference>
<dbReference type="Gene3D" id="6.20.330.10">
    <property type="match status" value="1"/>
</dbReference>
<evidence type="ECO:0000256" key="3">
    <source>
        <dbReference type="ARBA" id="ARBA00022801"/>
    </source>
</evidence>
<sequence length="325" mass="34568">MALGPLIARVPVSRFVPAEPCHWRGHAHLPPSLSRFRTGPTMPALPAFLRDLLPRRFREKRPLVAVLRLNGVIGAVSPIRQGLSIASVAGSLERAFALKDLAAVAIVVNSPGGSPAQSHLIHRRIRALAEEKSVPVLAFVEDAAASGGYMIACAADEIVADPTSVVGSIGVVSAGFGFDKLIARIGVERRVHTQGEAKAMLDPFRPEDPADVERLKAIQADVQALFTELVTRRRPNLAAGENLFTGAVWTGRQALPLGLVDALGDIRATLRARFGEKVEMRLIADARGSFLARLLRRAAPGGVGTLAGDGLAALEERAAWARLGL</sequence>
<keyword evidence="2" id="KW-0645">Protease</keyword>
<keyword evidence="3 6" id="KW-0378">Hydrolase</keyword>
<evidence type="ECO:0000259" key="5">
    <source>
        <dbReference type="Pfam" id="PF01343"/>
    </source>
</evidence>
<dbReference type="Pfam" id="PF01343">
    <property type="entry name" value="Peptidase_S49"/>
    <property type="match status" value="1"/>
</dbReference>
<gene>
    <name evidence="6" type="primary">sppA_1</name>
    <name evidence="6" type="ORF">MET9862_03654</name>
</gene>
<dbReference type="InterPro" id="IPR029045">
    <property type="entry name" value="ClpP/crotonase-like_dom_sf"/>
</dbReference>
<dbReference type="CDD" id="cd07023">
    <property type="entry name" value="S49_Sppa_N_C"/>
    <property type="match status" value="1"/>
</dbReference>
<dbReference type="SUPFAM" id="SSF52096">
    <property type="entry name" value="ClpP/crotonase"/>
    <property type="match status" value="1"/>
</dbReference>
<evidence type="ECO:0000313" key="7">
    <source>
        <dbReference type="Proteomes" id="UP000410984"/>
    </source>
</evidence>
<comment type="similarity">
    <text evidence="1">Belongs to the peptidase S49 family.</text>
</comment>
<dbReference type="InterPro" id="IPR047272">
    <property type="entry name" value="S49_SppA_C"/>
</dbReference>
<dbReference type="Proteomes" id="UP000410984">
    <property type="component" value="Unassembled WGS sequence"/>
</dbReference>
<evidence type="ECO:0000313" key="6">
    <source>
        <dbReference type="EMBL" id="VUD73042.1"/>
    </source>
</evidence>
<reference evidence="6 7" key="1">
    <citation type="submission" date="2019-06" db="EMBL/GenBank/DDBJ databases">
        <authorList>
            <person name="Rodrigo-Torres L."/>
            <person name="Arahal R. D."/>
            <person name="Lucena T."/>
        </authorList>
    </citation>
    <scope>NUCLEOTIDE SEQUENCE [LARGE SCALE GENOMIC DNA]</scope>
    <source>
        <strain evidence="6 7">SB0023/3</strain>
    </source>
</reference>
<dbReference type="InterPro" id="IPR002142">
    <property type="entry name" value="Peptidase_S49"/>
</dbReference>
<organism evidence="6 7">
    <name type="scientific">Methylobacterium symbioticum</name>
    <dbReference type="NCBI Taxonomy" id="2584084"/>
    <lineage>
        <taxon>Bacteria</taxon>
        <taxon>Pseudomonadati</taxon>
        <taxon>Pseudomonadota</taxon>
        <taxon>Alphaproteobacteria</taxon>
        <taxon>Hyphomicrobiales</taxon>
        <taxon>Methylobacteriaceae</taxon>
        <taxon>Methylobacterium</taxon>
    </lineage>
</organism>
<evidence type="ECO:0000256" key="1">
    <source>
        <dbReference type="ARBA" id="ARBA00008683"/>
    </source>
</evidence>
<dbReference type="GO" id="GO:0006508">
    <property type="term" value="P:proteolysis"/>
    <property type="evidence" value="ECO:0007669"/>
    <property type="project" value="UniProtKB-KW"/>
</dbReference>
<dbReference type="PANTHER" id="PTHR42987:SF8">
    <property type="entry name" value="PROTEINASE"/>
    <property type="match status" value="1"/>
</dbReference>
<dbReference type="Gene3D" id="3.90.226.10">
    <property type="entry name" value="2-enoyl-CoA Hydratase, Chain A, domain 1"/>
    <property type="match status" value="1"/>
</dbReference>
<dbReference type="GO" id="GO:0008236">
    <property type="term" value="F:serine-type peptidase activity"/>
    <property type="evidence" value="ECO:0007669"/>
    <property type="project" value="UniProtKB-KW"/>
</dbReference>
<keyword evidence="7" id="KW-1185">Reference proteome</keyword>
<dbReference type="AlphaFoldDB" id="A0A509EG58"/>
<dbReference type="EC" id="3.4.21.-" evidence="6"/>
<feature type="domain" description="Peptidase S49" evidence="5">
    <location>
        <begin position="131"/>
        <end position="270"/>
    </location>
</feature>
<keyword evidence="4" id="KW-0720">Serine protease</keyword>